<dbReference type="OMA" id="ATHSCID"/>
<dbReference type="AlphaFoldDB" id="A0A0L0HPN6"/>
<dbReference type="GO" id="GO:0005634">
    <property type="term" value="C:nucleus"/>
    <property type="evidence" value="ECO:0007669"/>
    <property type="project" value="EnsemblFungi"/>
</dbReference>
<evidence type="ECO:0000256" key="4">
    <source>
        <dbReference type="ARBA" id="ARBA00022833"/>
    </source>
</evidence>
<dbReference type="FunCoup" id="A0A0L0HPN6">
    <property type="interactions" value="232"/>
</dbReference>
<dbReference type="GO" id="GO:0046970">
    <property type="term" value="F:histone H4K16 deacetylase activity, NAD-dependent"/>
    <property type="evidence" value="ECO:0007669"/>
    <property type="project" value="EnsemblFungi"/>
</dbReference>
<evidence type="ECO:0000313" key="14">
    <source>
        <dbReference type="Proteomes" id="UP000053201"/>
    </source>
</evidence>
<comment type="catalytic activity">
    <reaction evidence="6">
        <text>N(6)-acetyl-L-lysyl-[protein] + NAD(+) + H2O = 2''-O-acetyl-ADP-D-ribose + nicotinamide + L-lysyl-[protein]</text>
        <dbReference type="Rhea" id="RHEA:43636"/>
        <dbReference type="Rhea" id="RHEA-COMP:9752"/>
        <dbReference type="Rhea" id="RHEA-COMP:10731"/>
        <dbReference type="ChEBI" id="CHEBI:15377"/>
        <dbReference type="ChEBI" id="CHEBI:17154"/>
        <dbReference type="ChEBI" id="CHEBI:29969"/>
        <dbReference type="ChEBI" id="CHEBI:57540"/>
        <dbReference type="ChEBI" id="CHEBI:61930"/>
        <dbReference type="ChEBI" id="CHEBI:83767"/>
        <dbReference type="EC" id="2.3.1.286"/>
    </reaction>
</comment>
<evidence type="ECO:0000256" key="8">
    <source>
        <dbReference type="PIRSR" id="PIRSR037938-2"/>
    </source>
</evidence>
<evidence type="ECO:0000256" key="6">
    <source>
        <dbReference type="PIRNR" id="PIRNR037938"/>
    </source>
</evidence>
<evidence type="ECO:0000256" key="5">
    <source>
        <dbReference type="ARBA" id="ARBA00023027"/>
    </source>
</evidence>
<dbReference type="Gene3D" id="3.40.50.1220">
    <property type="entry name" value="TPP-binding domain"/>
    <property type="match status" value="1"/>
</dbReference>
<dbReference type="GO" id="GO:0000183">
    <property type="term" value="P:rDNA heterochromatin formation"/>
    <property type="evidence" value="ECO:0007669"/>
    <property type="project" value="EnsemblFungi"/>
</dbReference>
<dbReference type="GO" id="GO:0005737">
    <property type="term" value="C:cytoplasm"/>
    <property type="evidence" value="ECO:0007669"/>
    <property type="project" value="EnsemblFungi"/>
</dbReference>
<feature type="binding site" evidence="8">
    <location>
        <begin position="153"/>
        <end position="156"/>
    </location>
    <ligand>
        <name>NAD(+)</name>
        <dbReference type="ChEBI" id="CHEBI:57540"/>
    </ligand>
</feature>
<dbReference type="EC" id="2.3.1.286" evidence="6"/>
<name>A0A0L0HPN6_SPIPD</name>
<dbReference type="eggNOG" id="KOG2682">
    <property type="taxonomic scope" value="Eukaryota"/>
</dbReference>
<feature type="binding site" evidence="9">
    <location>
        <position position="239"/>
    </location>
    <ligand>
        <name>Zn(2+)</name>
        <dbReference type="ChEBI" id="CHEBI:29105"/>
    </ligand>
</feature>
<dbReference type="InParanoid" id="A0A0L0HPN6"/>
<feature type="binding site" evidence="8">
    <location>
        <begin position="81"/>
        <end position="83"/>
    </location>
    <ligand>
        <name>NAD(+)</name>
        <dbReference type="ChEBI" id="CHEBI:57540"/>
    </ligand>
</feature>
<dbReference type="GO" id="GO:0070403">
    <property type="term" value="F:NAD+ binding"/>
    <property type="evidence" value="ECO:0007669"/>
    <property type="project" value="UniProtKB-UniRule"/>
</dbReference>
<dbReference type="GO" id="GO:0045950">
    <property type="term" value="P:negative regulation of mitotic recombination"/>
    <property type="evidence" value="ECO:0007669"/>
    <property type="project" value="EnsemblFungi"/>
</dbReference>
<evidence type="ECO:0000256" key="9">
    <source>
        <dbReference type="PIRSR" id="PIRSR037938-3"/>
    </source>
</evidence>
<comment type="cofactor">
    <cofactor evidence="9">
        <name>Zn(2+)</name>
        <dbReference type="ChEBI" id="CHEBI:29105"/>
    </cofactor>
    <text evidence="9">Binds 1 zinc ion per subunit.</text>
</comment>
<dbReference type="InterPro" id="IPR029035">
    <property type="entry name" value="DHS-like_NAD/FAD-binding_dom"/>
</dbReference>
<dbReference type="OrthoDB" id="420264at2759"/>
<dbReference type="PANTHER" id="PTHR11085">
    <property type="entry name" value="NAD-DEPENDENT PROTEIN DEACYLASE SIRTUIN-5, MITOCHONDRIAL-RELATED"/>
    <property type="match status" value="1"/>
</dbReference>
<gene>
    <name evidence="13" type="ORF">SPPG_02089</name>
</gene>
<dbReference type="InterPro" id="IPR050134">
    <property type="entry name" value="NAD-dep_sirtuin_deacylases"/>
</dbReference>
<feature type="binding site" evidence="8">
    <location>
        <begin position="71"/>
        <end position="75"/>
    </location>
    <ligand>
        <name>NAD(+)</name>
        <dbReference type="ChEBI" id="CHEBI:57540"/>
    </ligand>
</feature>
<evidence type="ECO:0000256" key="1">
    <source>
        <dbReference type="ARBA" id="ARBA00006924"/>
    </source>
</evidence>
<dbReference type="GO" id="GO:0008270">
    <property type="term" value="F:zinc ion binding"/>
    <property type="evidence" value="ECO:0007669"/>
    <property type="project" value="UniProtKB-UniRule"/>
</dbReference>
<evidence type="ECO:0000256" key="11">
    <source>
        <dbReference type="SAM" id="MobiDB-lite"/>
    </source>
</evidence>
<keyword evidence="3 6" id="KW-0479">Metal-binding</keyword>
<dbReference type="GO" id="GO:0099115">
    <property type="term" value="C:chromosome, subtelomeric region"/>
    <property type="evidence" value="ECO:0007669"/>
    <property type="project" value="EnsemblFungi"/>
</dbReference>
<dbReference type="GO" id="GO:0031934">
    <property type="term" value="C:mating-type region heterochromatin"/>
    <property type="evidence" value="ECO:0007669"/>
    <property type="project" value="EnsemblFungi"/>
</dbReference>
<comment type="caution">
    <text evidence="10">Lacks conserved residue(s) required for the propagation of feature annotation.</text>
</comment>
<dbReference type="GO" id="GO:0033553">
    <property type="term" value="C:rDNA heterochromatin"/>
    <property type="evidence" value="ECO:0007669"/>
    <property type="project" value="EnsemblFungi"/>
</dbReference>
<dbReference type="PANTHER" id="PTHR11085:SF6">
    <property type="entry name" value="NAD-DEPENDENT PROTEIN DEACETYLASE SIRTUIN-2"/>
    <property type="match status" value="1"/>
</dbReference>
<feature type="binding site" evidence="8">
    <location>
        <begin position="280"/>
        <end position="281"/>
    </location>
    <ligand>
        <name>NAD(+)</name>
        <dbReference type="ChEBI" id="CHEBI:57540"/>
    </ligand>
</feature>
<dbReference type="Pfam" id="PF02146">
    <property type="entry name" value="SIR2"/>
    <property type="match status" value="2"/>
</dbReference>
<reference evidence="13 14" key="1">
    <citation type="submission" date="2009-08" db="EMBL/GenBank/DDBJ databases">
        <title>The Genome Sequence of Spizellomyces punctatus strain DAOM BR117.</title>
        <authorList>
            <consortium name="The Broad Institute Genome Sequencing Platform"/>
            <person name="Russ C."/>
            <person name="Cuomo C."/>
            <person name="Shea T."/>
            <person name="Young S.K."/>
            <person name="Zeng Q."/>
            <person name="Koehrsen M."/>
            <person name="Haas B."/>
            <person name="Borodovsky M."/>
            <person name="Guigo R."/>
            <person name="Alvarado L."/>
            <person name="Berlin A."/>
            <person name="Bochicchio J."/>
            <person name="Borenstein D."/>
            <person name="Chapman S."/>
            <person name="Chen Z."/>
            <person name="Engels R."/>
            <person name="Freedman E."/>
            <person name="Gellesch M."/>
            <person name="Goldberg J."/>
            <person name="Griggs A."/>
            <person name="Gujja S."/>
            <person name="Heiman D."/>
            <person name="Hepburn T."/>
            <person name="Howarth C."/>
            <person name="Jen D."/>
            <person name="Larson L."/>
            <person name="Lewis B."/>
            <person name="Mehta T."/>
            <person name="Park D."/>
            <person name="Pearson M."/>
            <person name="Roberts A."/>
            <person name="Saif S."/>
            <person name="Shenoy N."/>
            <person name="Sisk P."/>
            <person name="Stolte C."/>
            <person name="Sykes S."/>
            <person name="Thomson T."/>
            <person name="Walk T."/>
            <person name="White J."/>
            <person name="Yandava C."/>
            <person name="Burger G."/>
            <person name="Gray M.W."/>
            <person name="Holland P.W.H."/>
            <person name="King N."/>
            <person name="Lang F.B.F."/>
            <person name="Roger A.J."/>
            <person name="Ruiz-Trillo I."/>
            <person name="Lander E."/>
            <person name="Nusbaum C."/>
        </authorList>
    </citation>
    <scope>NUCLEOTIDE SEQUENCE [LARGE SCALE GENOMIC DNA]</scope>
    <source>
        <strain evidence="13 14">DAOM BR117</strain>
    </source>
</reference>
<feature type="binding site" evidence="8">
    <location>
        <position position="338"/>
    </location>
    <ligand>
        <name>NAD(+)</name>
        <dbReference type="ChEBI" id="CHEBI:57540"/>
    </ligand>
</feature>
<keyword evidence="2 6" id="KW-0808">Transferase</keyword>
<dbReference type="PIRSF" id="PIRSF037938">
    <property type="entry name" value="SIR2_euk"/>
    <property type="match status" value="1"/>
</dbReference>
<dbReference type="Gene3D" id="3.30.1600.10">
    <property type="entry name" value="SIR2/SIRT2 'Small Domain"/>
    <property type="match status" value="1"/>
</dbReference>
<sequence>MSSTTPTKPTSASPRKGSSSASSKKSVKKISPLEEKECDPSLNIIPEPSMNAIANYIRSNGVKRILVLTGAGISTSAGIPDFRSPGTGLYDNLKKYSLPYPEAIFDISYFRRKPEPFFTLARELYPGSFRPTLSHYFIRLLQEKGVLLRNFTQNIDTLERVAGIAEDSLVEAHGSFATAHCRGRIVTAPKSEDEIDATPLRDNETDSEDENVQLDPGCGKEYTQEWVKTKIFAGEIPTCENCSGLIKPDIVFFGESLPERFHRLIAADFHKCDLAIIIGTSLQVAPFSHLINMVPPQIPRLLINREIVAVEEYSSTRGFDFVGDRHKYRRDAVFLGTCDEGCEKLAELLNWGEDLKALIERESKILQNLQSGEAAKSIAEAIGEAVAVSDAKEEEELIRGMENLLKEKV</sequence>
<dbReference type="InterPro" id="IPR003000">
    <property type="entry name" value="Sirtuin"/>
</dbReference>
<dbReference type="SUPFAM" id="SSF52467">
    <property type="entry name" value="DHS-like NAD/FAD-binding domain"/>
    <property type="match status" value="1"/>
</dbReference>
<protein>
    <recommendedName>
        <fullName evidence="6">NAD-dependent protein deacetylase</fullName>
        <ecNumber evidence="6">2.3.1.286</ecNumber>
    </recommendedName>
</protein>
<feature type="domain" description="Deacetylase sirtuin-type" evidence="12">
    <location>
        <begin position="43"/>
        <end position="352"/>
    </location>
</feature>
<dbReference type="PROSITE" id="PS50305">
    <property type="entry name" value="SIRTUIN"/>
    <property type="match status" value="1"/>
</dbReference>
<dbReference type="VEuPathDB" id="FungiDB:SPPG_02089"/>
<dbReference type="GO" id="GO:0031508">
    <property type="term" value="P:pericentric heterochromatin formation"/>
    <property type="evidence" value="ECO:0007669"/>
    <property type="project" value="EnsemblFungi"/>
</dbReference>
<dbReference type="InterPro" id="IPR017328">
    <property type="entry name" value="Sirtuin_class_I"/>
</dbReference>
<accession>A0A0L0HPN6</accession>
<comment type="similarity">
    <text evidence="1 6">Belongs to the sirtuin family. Class I subfamily.</text>
</comment>
<dbReference type="EMBL" id="KQ257452">
    <property type="protein sequence ID" value="KND03018.1"/>
    <property type="molecule type" value="Genomic_DNA"/>
</dbReference>
<feature type="region of interest" description="Disordered" evidence="11">
    <location>
        <begin position="192"/>
        <end position="212"/>
    </location>
</feature>
<evidence type="ECO:0000313" key="13">
    <source>
        <dbReference type="EMBL" id="KND03018.1"/>
    </source>
</evidence>
<dbReference type="Proteomes" id="UP000053201">
    <property type="component" value="Unassembled WGS sequence"/>
</dbReference>
<keyword evidence="14" id="KW-1185">Reference proteome</keyword>
<feature type="binding site" evidence="9">
    <location>
        <position position="181"/>
    </location>
    <ligand>
        <name>Zn(2+)</name>
        <dbReference type="ChEBI" id="CHEBI:29105"/>
    </ligand>
</feature>
<feature type="binding site" evidence="9">
    <location>
        <position position="242"/>
    </location>
    <ligand>
        <name>Zn(2+)</name>
        <dbReference type="ChEBI" id="CHEBI:29105"/>
    </ligand>
</feature>
<feature type="compositionally biased region" description="Low complexity" evidence="11">
    <location>
        <begin position="1"/>
        <end position="24"/>
    </location>
</feature>
<organism evidence="13 14">
    <name type="scientific">Spizellomyces punctatus (strain DAOM BR117)</name>
    <dbReference type="NCBI Taxonomy" id="645134"/>
    <lineage>
        <taxon>Eukaryota</taxon>
        <taxon>Fungi</taxon>
        <taxon>Fungi incertae sedis</taxon>
        <taxon>Chytridiomycota</taxon>
        <taxon>Chytridiomycota incertae sedis</taxon>
        <taxon>Chytridiomycetes</taxon>
        <taxon>Spizellomycetales</taxon>
        <taxon>Spizellomycetaceae</taxon>
        <taxon>Spizellomyces</taxon>
    </lineage>
</organism>
<evidence type="ECO:0000256" key="2">
    <source>
        <dbReference type="ARBA" id="ARBA00022679"/>
    </source>
</evidence>
<proteinExistence type="inferred from homology"/>
<keyword evidence="5 6" id="KW-0520">NAD</keyword>
<dbReference type="InterPro" id="IPR026590">
    <property type="entry name" value="Ssirtuin_cat_dom"/>
</dbReference>
<evidence type="ECO:0000256" key="3">
    <source>
        <dbReference type="ARBA" id="ARBA00022723"/>
    </source>
</evidence>
<feature type="active site" description="Proton acceptor" evidence="7">
    <location>
        <position position="173"/>
    </location>
</feature>
<evidence type="ECO:0000259" key="12">
    <source>
        <dbReference type="PROSITE" id="PS50305"/>
    </source>
</evidence>
<dbReference type="GeneID" id="27685706"/>
<feature type="region of interest" description="Disordered" evidence="11">
    <location>
        <begin position="1"/>
        <end position="34"/>
    </location>
</feature>
<dbReference type="CDD" id="cd01408">
    <property type="entry name" value="SIRT1"/>
    <property type="match status" value="1"/>
</dbReference>
<dbReference type="RefSeq" id="XP_016611057.1">
    <property type="nucleotide sequence ID" value="XM_016750390.1"/>
</dbReference>
<evidence type="ECO:0000256" key="10">
    <source>
        <dbReference type="PROSITE-ProRule" id="PRU00236"/>
    </source>
</evidence>
<dbReference type="GO" id="GO:0005721">
    <property type="term" value="C:pericentric heterochromatin"/>
    <property type="evidence" value="ECO:0007669"/>
    <property type="project" value="EnsemblFungi"/>
</dbReference>
<feature type="binding site" evidence="8">
    <location>
        <begin position="304"/>
        <end position="306"/>
    </location>
    <ligand>
        <name>NAD(+)</name>
        <dbReference type="ChEBI" id="CHEBI:57540"/>
    </ligand>
</feature>
<dbReference type="STRING" id="645134.A0A0L0HPN6"/>
<keyword evidence="4 6" id="KW-0862">Zinc</keyword>
<dbReference type="InterPro" id="IPR026591">
    <property type="entry name" value="Sirtuin_cat_small_dom_sf"/>
</dbReference>
<evidence type="ECO:0000256" key="7">
    <source>
        <dbReference type="PIRSR" id="PIRSR037938-1"/>
    </source>
</evidence>